<sequence length="362" mass="40346">MESLQISDEINNIKKGPWTPEEDQKLIDYIRKHGHGSWRALPKLAGLNRCGKSCRLRWTNYLRPDIKRGKFSEEEEQLIVNLHAVLGNKWSAIATRLPGRTDNEIKNFWNTHLKKKLLQMGIDPVTHRPRTDLNNVLANLPQLLAAANFAVGNLMNVPNSWDINALKLQSDATQLAKIQLLHNIIQILSTSPPPNIEASSLLGSSLGDNYNQLFEFLRMNSHQFHGNNGNGNGNVPFGFTPQEPNQILSNLLNFDSASQLPHLGDYTNTSTSNTSQLGSSSYANNIPTSNQLPALVSVSSADCSALNQQIETKINPNDISNPSSTLTTFEANWGDFMDDEASQSYWRDFIDQASSQPWPISE</sequence>
<dbReference type="SUPFAM" id="SSF46689">
    <property type="entry name" value="Homeodomain-like"/>
    <property type="match status" value="1"/>
</dbReference>
<dbReference type="InterPro" id="IPR017930">
    <property type="entry name" value="Myb_dom"/>
</dbReference>
<keyword evidence="2" id="KW-0677">Repeat</keyword>
<dbReference type="InterPro" id="IPR001005">
    <property type="entry name" value="SANT/Myb"/>
</dbReference>
<keyword evidence="4" id="KW-0539">Nucleus</keyword>
<organism evidence="7 8">
    <name type="scientific">Citrus unshiu</name>
    <name type="common">Satsuma mandarin</name>
    <name type="synonym">Citrus nobilis var. unshiu</name>
    <dbReference type="NCBI Taxonomy" id="55188"/>
    <lineage>
        <taxon>Eukaryota</taxon>
        <taxon>Viridiplantae</taxon>
        <taxon>Streptophyta</taxon>
        <taxon>Embryophyta</taxon>
        <taxon>Tracheophyta</taxon>
        <taxon>Spermatophyta</taxon>
        <taxon>Magnoliopsida</taxon>
        <taxon>eudicotyledons</taxon>
        <taxon>Gunneridae</taxon>
        <taxon>Pentapetalae</taxon>
        <taxon>rosids</taxon>
        <taxon>malvids</taxon>
        <taxon>Sapindales</taxon>
        <taxon>Rutaceae</taxon>
        <taxon>Aurantioideae</taxon>
        <taxon>Citrus</taxon>
    </lineage>
</organism>
<dbReference type="FunFam" id="1.10.10.60:FF:000001">
    <property type="entry name" value="MYB-related transcription factor"/>
    <property type="match status" value="1"/>
</dbReference>
<feature type="domain" description="HTH myb-type" evidence="6">
    <location>
        <begin position="63"/>
        <end position="117"/>
    </location>
</feature>
<dbReference type="CDD" id="cd00167">
    <property type="entry name" value="SANT"/>
    <property type="match status" value="2"/>
</dbReference>
<dbReference type="PANTHER" id="PTHR47994:SF5">
    <property type="entry name" value="F14D16.11-RELATED"/>
    <property type="match status" value="1"/>
</dbReference>
<comment type="subcellular location">
    <subcellularLocation>
        <location evidence="1">Nucleus</location>
    </subcellularLocation>
</comment>
<dbReference type="SMART" id="SM00717">
    <property type="entry name" value="SANT"/>
    <property type="match status" value="2"/>
</dbReference>
<dbReference type="Gene3D" id="1.10.10.60">
    <property type="entry name" value="Homeodomain-like"/>
    <property type="match status" value="2"/>
</dbReference>
<proteinExistence type="predicted"/>
<evidence type="ECO:0000256" key="3">
    <source>
        <dbReference type="ARBA" id="ARBA00023125"/>
    </source>
</evidence>
<feature type="domain" description="HTH myb-type" evidence="6">
    <location>
        <begin position="10"/>
        <end position="62"/>
    </location>
</feature>
<dbReference type="Pfam" id="PF00249">
    <property type="entry name" value="Myb_DNA-binding"/>
    <property type="match status" value="2"/>
</dbReference>
<evidence type="ECO:0000313" key="7">
    <source>
        <dbReference type="EMBL" id="GAY62184.1"/>
    </source>
</evidence>
<dbReference type="STRING" id="55188.A0A2H5QC32"/>
<evidence type="ECO:0000256" key="4">
    <source>
        <dbReference type="ARBA" id="ARBA00023242"/>
    </source>
</evidence>
<keyword evidence="3" id="KW-0238">DNA-binding</keyword>
<dbReference type="Proteomes" id="UP000236630">
    <property type="component" value="Unassembled WGS sequence"/>
</dbReference>
<comment type="caution">
    <text evidence="7">The sequence shown here is derived from an EMBL/GenBank/DDBJ whole genome shotgun (WGS) entry which is preliminary data.</text>
</comment>
<reference evidence="7 8" key="1">
    <citation type="journal article" date="2017" name="Front. Genet.">
        <title>Draft sequencing of the heterozygous diploid genome of Satsuma (Citrus unshiu Marc.) using a hybrid assembly approach.</title>
        <authorList>
            <person name="Shimizu T."/>
            <person name="Tanizawa Y."/>
            <person name="Mochizuki T."/>
            <person name="Nagasaki H."/>
            <person name="Yoshioka T."/>
            <person name="Toyoda A."/>
            <person name="Fujiyama A."/>
            <person name="Kaminuma E."/>
            <person name="Nakamura Y."/>
        </authorList>
    </citation>
    <scope>NUCLEOTIDE SEQUENCE [LARGE SCALE GENOMIC DNA]</scope>
    <source>
        <strain evidence="8">cv. Miyagawa wase</strain>
    </source>
</reference>
<feature type="domain" description="Myb-like" evidence="5">
    <location>
        <begin position="63"/>
        <end position="113"/>
    </location>
</feature>
<dbReference type="FunFam" id="1.10.10.60:FF:000349">
    <property type="entry name" value="Transcription factor MYB39"/>
    <property type="match status" value="1"/>
</dbReference>
<dbReference type="PROSITE" id="PS51294">
    <property type="entry name" value="HTH_MYB"/>
    <property type="match status" value="2"/>
</dbReference>
<dbReference type="GO" id="GO:0003677">
    <property type="term" value="F:DNA binding"/>
    <property type="evidence" value="ECO:0007669"/>
    <property type="project" value="UniProtKB-KW"/>
</dbReference>
<dbReference type="InterPro" id="IPR015495">
    <property type="entry name" value="Myb_TF_plants"/>
</dbReference>
<dbReference type="AlphaFoldDB" id="A0A2H5QC32"/>
<evidence type="ECO:0000256" key="1">
    <source>
        <dbReference type="ARBA" id="ARBA00004123"/>
    </source>
</evidence>
<dbReference type="PROSITE" id="PS50090">
    <property type="entry name" value="MYB_LIKE"/>
    <property type="match status" value="2"/>
</dbReference>
<evidence type="ECO:0000259" key="6">
    <source>
        <dbReference type="PROSITE" id="PS51294"/>
    </source>
</evidence>
<name>A0A2H5QC32_CITUN</name>
<feature type="domain" description="Myb-like" evidence="5">
    <location>
        <begin position="10"/>
        <end position="62"/>
    </location>
</feature>
<gene>
    <name evidence="7" type="ORF">CUMW_215780</name>
</gene>
<evidence type="ECO:0000256" key="2">
    <source>
        <dbReference type="ARBA" id="ARBA00022737"/>
    </source>
</evidence>
<dbReference type="GO" id="GO:0005634">
    <property type="term" value="C:nucleus"/>
    <property type="evidence" value="ECO:0007669"/>
    <property type="project" value="UniProtKB-SubCell"/>
</dbReference>
<accession>A0A2H5QC32</accession>
<evidence type="ECO:0000313" key="8">
    <source>
        <dbReference type="Proteomes" id="UP000236630"/>
    </source>
</evidence>
<dbReference type="PANTHER" id="PTHR47994">
    <property type="entry name" value="F14D16.11-RELATED"/>
    <property type="match status" value="1"/>
</dbReference>
<keyword evidence="8" id="KW-1185">Reference proteome</keyword>
<dbReference type="InterPro" id="IPR009057">
    <property type="entry name" value="Homeodomain-like_sf"/>
</dbReference>
<evidence type="ECO:0000259" key="5">
    <source>
        <dbReference type="PROSITE" id="PS50090"/>
    </source>
</evidence>
<protein>
    <submittedName>
        <fullName evidence="7">Uncharacterized protein</fullName>
    </submittedName>
</protein>
<dbReference type="EMBL" id="BDQV01000296">
    <property type="protein sequence ID" value="GAY62184.1"/>
    <property type="molecule type" value="Genomic_DNA"/>
</dbReference>